<evidence type="ECO:0000256" key="3">
    <source>
        <dbReference type="ARBA" id="ARBA00023163"/>
    </source>
</evidence>
<dbReference type="InterPro" id="IPR050397">
    <property type="entry name" value="Env_Response_Regulators"/>
</dbReference>
<evidence type="ECO:0000259" key="5">
    <source>
        <dbReference type="PROSITE" id="PS51063"/>
    </source>
</evidence>
<dbReference type="InterPro" id="IPR036388">
    <property type="entry name" value="WH-like_DNA-bd_sf"/>
</dbReference>
<gene>
    <name evidence="6" type="ORF">JCM15548_11389</name>
</gene>
<dbReference type="EMBL" id="BAZW01000007">
    <property type="protein sequence ID" value="GAO29223.1"/>
    <property type="molecule type" value="Genomic_DNA"/>
</dbReference>
<dbReference type="SUPFAM" id="SSF46785">
    <property type="entry name" value="Winged helix' DNA-binding domain"/>
    <property type="match status" value="1"/>
</dbReference>
<feature type="domain" description="Cyclic nucleotide-binding" evidence="4">
    <location>
        <begin position="20"/>
        <end position="111"/>
    </location>
</feature>
<dbReference type="CDD" id="cd00038">
    <property type="entry name" value="CAP_ED"/>
    <property type="match status" value="1"/>
</dbReference>
<name>A0A0E9LV89_9BACT</name>
<dbReference type="InterPro" id="IPR036390">
    <property type="entry name" value="WH_DNA-bd_sf"/>
</dbReference>
<evidence type="ECO:0000256" key="1">
    <source>
        <dbReference type="ARBA" id="ARBA00023015"/>
    </source>
</evidence>
<evidence type="ECO:0000313" key="6">
    <source>
        <dbReference type="EMBL" id="GAO29223.1"/>
    </source>
</evidence>
<keyword evidence="3" id="KW-0804">Transcription</keyword>
<evidence type="ECO:0000313" key="7">
    <source>
        <dbReference type="Proteomes" id="UP000032900"/>
    </source>
</evidence>
<feature type="domain" description="HTH crp-type" evidence="5">
    <location>
        <begin position="154"/>
        <end position="225"/>
    </location>
</feature>
<keyword evidence="2" id="KW-0238">DNA-binding</keyword>
<dbReference type="PROSITE" id="PS51063">
    <property type="entry name" value="HTH_CRP_2"/>
    <property type="match status" value="1"/>
</dbReference>
<reference evidence="6 7" key="1">
    <citation type="journal article" date="2015" name="Microbes Environ.">
        <title>Distribution and evolution of nitrogen fixation genes in the phylum bacteroidetes.</title>
        <authorList>
            <person name="Inoue J."/>
            <person name="Oshima K."/>
            <person name="Suda W."/>
            <person name="Sakamoto M."/>
            <person name="Iino T."/>
            <person name="Noda S."/>
            <person name="Hongoh Y."/>
            <person name="Hattori M."/>
            <person name="Ohkuma M."/>
        </authorList>
    </citation>
    <scope>NUCLEOTIDE SEQUENCE [LARGE SCALE GENOMIC DNA]</scope>
    <source>
        <strain evidence="6">JCM 15548</strain>
    </source>
</reference>
<dbReference type="RefSeq" id="WP_062123260.1">
    <property type="nucleotide sequence ID" value="NZ_BAZW01000007.1"/>
</dbReference>
<dbReference type="SUPFAM" id="SSF51206">
    <property type="entry name" value="cAMP-binding domain-like"/>
    <property type="match status" value="1"/>
</dbReference>
<dbReference type="InterPro" id="IPR018490">
    <property type="entry name" value="cNMP-bd_dom_sf"/>
</dbReference>
<protein>
    <submittedName>
        <fullName evidence="6">Transcriptional regulator, Crp/Fnr family</fullName>
    </submittedName>
</protein>
<keyword evidence="1" id="KW-0805">Transcription regulation</keyword>
<dbReference type="Proteomes" id="UP000032900">
    <property type="component" value="Unassembled WGS sequence"/>
</dbReference>
<dbReference type="GO" id="GO:0003677">
    <property type="term" value="F:DNA binding"/>
    <property type="evidence" value="ECO:0007669"/>
    <property type="project" value="UniProtKB-KW"/>
</dbReference>
<dbReference type="InterPro" id="IPR000595">
    <property type="entry name" value="cNMP-bd_dom"/>
</dbReference>
<evidence type="ECO:0000256" key="2">
    <source>
        <dbReference type="ARBA" id="ARBA00023125"/>
    </source>
</evidence>
<dbReference type="InterPro" id="IPR012318">
    <property type="entry name" value="HTH_CRP"/>
</dbReference>
<evidence type="ECO:0000259" key="4">
    <source>
        <dbReference type="PROSITE" id="PS50042"/>
    </source>
</evidence>
<dbReference type="Gene3D" id="2.60.120.10">
    <property type="entry name" value="Jelly Rolls"/>
    <property type="match status" value="1"/>
</dbReference>
<proteinExistence type="predicted"/>
<comment type="caution">
    <text evidence="6">The sequence shown here is derived from an EMBL/GenBank/DDBJ whole genome shotgun (WGS) entry which is preliminary data.</text>
</comment>
<keyword evidence="7" id="KW-1185">Reference proteome</keyword>
<dbReference type="AlphaFoldDB" id="A0A0E9LV89"/>
<dbReference type="InterPro" id="IPR014710">
    <property type="entry name" value="RmlC-like_jellyroll"/>
</dbReference>
<sequence length="235" mass="26558">MKRDENQSGIEHPDLRQYEIFKGLSNEQIELATQSMICHFYKKGAIIYNEGSRINGSYIVNSGVLKIYKTGFDGKEQIIRFARKGDLIAFRSVISDELACTTAEAIQETTLCYIPGEALTGFIKTNSEFAMDLMKLTCRELGESNKFLTDIAQKTVRERLAEVLLLLMDTFELDDDNTLQISLTREELANMVGTATESVIRLLSEFKADQLIELNGRKIKLLNIPKLIKVGNVYV</sequence>
<dbReference type="STRING" id="1236989.JCM15548_11389"/>
<dbReference type="Pfam" id="PF00027">
    <property type="entry name" value="cNMP_binding"/>
    <property type="match status" value="1"/>
</dbReference>
<dbReference type="PROSITE" id="PS50042">
    <property type="entry name" value="CNMP_BINDING_3"/>
    <property type="match status" value="1"/>
</dbReference>
<organism evidence="6 7">
    <name type="scientific">Geofilum rubicundum JCM 15548</name>
    <dbReference type="NCBI Taxonomy" id="1236989"/>
    <lineage>
        <taxon>Bacteria</taxon>
        <taxon>Pseudomonadati</taxon>
        <taxon>Bacteroidota</taxon>
        <taxon>Bacteroidia</taxon>
        <taxon>Marinilabiliales</taxon>
        <taxon>Marinilabiliaceae</taxon>
        <taxon>Geofilum</taxon>
    </lineage>
</organism>
<dbReference type="GO" id="GO:0005829">
    <property type="term" value="C:cytosol"/>
    <property type="evidence" value="ECO:0007669"/>
    <property type="project" value="TreeGrafter"/>
</dbReference>
<accession>A0A0E9LV89</accession>
<dbReference type="Pfam" id="PF13545">
    <property type="entry name" value="HTH_Crp_2"/>
    <property type="match status" value="1"/>
</dbReference>
<dbReference type="SMART" id="SM00100">
    <property type="entry name" value="cNMP"/>
    <property type="match status" value="1"/>
</dbReference>
<dbReference type="OrthoDB" id="9127033at2"/>
<dbReference type="PRINTS" id="PR00034">
    <property type="entry name" value="HTHCRP"/>
</dbReference>
<dbReference type="PANTHER" id="PTHR24567">
    <property type="entry name" value="CRP FAMILY TRANSCRIPTIONAL REGULATORY PROTEIN"/>
    <property type="match status" value="1"/>
</dbReference>
<dbReference type="PANTHER" id="PTHR24567:SF74">
    <property type="entry name" value="HTH-TYPE TRANSCRIPTIONAL REGULATOR ARCR"/>
    <property type="match status" value="1"/>
</dbReference>
<dbReference type="GO" id="GO:0003700">
    <property type="term" value="F:DNA-binding transcription factor activity"/>
    <property type="evidence" value="ECO:0007669"/>
    <property type="project" value="TreeGrafter"/>
</dbReference>
<dbReference type="SMART" id="SM00419">
    <property type="entry name" value="HTH_CRP"/>
    <property type="match status" value="1"/>
</dbReference>
<dbReference type="Gene3D" id="1.10.10.10">
    <property type="entry name" value="Winged helix-like DNA-binding domain superfamily/Winged helix DNA-binding domain"/>
    <property type="match status" value="1"/>
</dbReference>